<gene>
    <name evidence="2" type="ORF">BJ095_1158</name>
</gene>
<dbReference type="Pfam" id="PF13025">
    <property type="entry name" value="DUF3886"/>
    <property type="match status" value="1"/>
</dbReference>
<name>A0A318TPF7_9BACL</name>
<evidence type="ECO:0000313" key="3">
    <source>
        <dbReference type="Proteomes" id="UP000247416"/>
    </source>
</evidence>
<feature type="compositionally biased region" description="Low complexity" evidence="1">
    <location>
        <begin position="8"/>
        <end position="20"/>
    </location>
</feature>
<evidence type="ECO:0000256" key="1">
    <source>
        <dbReference type="SAM" id="MobiDB-lite"/>
    </source>
</evidence>
<keyword evidence="3" id="KW-1185">Reference proteome</keyword>
<sequence>MGKKRKQGQNQSQGGQKQNQAVKTDEGLTLQDQLNGDVLAKLKAAKKSLVAEEQAKEEERQARLVFERKQREKNMSFEELLDKYGDQGSKF</sequence>
<dbReference type="AlphaFoldDB" id="A0A318TPF7"/>
<evidence type="ECO:0000313" key="2">
    <source>
        <dbReference type="EMBL" id="PYF05740.1"/>
    </source>
</evidence>
<dbReference type="Proteomes" id="UP000247416">
    <property type="component" value="Unassembled WGS sequence"/>
</dbReference>
<protein>
    <submittedName>
        <fullName evidence="2">Uncharacterized protein DUF3886</fullName>
    </submittedName>
</protein>
<feature type="region of interest" description="Disordered" evidence="1">
    <location>
        <begin position="1"/>
        <end position="27"/>
    </location>
</feature>
<dbReference type="RefSeq" id="WP_107935311.1">
    <property type="nucleotide sequence ID" value="NZ_PYWJ01000017.1"/>
</dbReference>
<accession>A0A318TPF7</accession>
<proteinExistence type="predicted"/>
<dbReference type="EMBL" id="QJTJ01000015">
    <property type="protein sequence ID" value="PYF05740.1"/>
    <property type="molecule type" value="Genomic_DNA"/>
</dbReference>
<dbReference type="InterPro" id="IPR024980">
    <property type="entry name" value="DUF3886"/>
</dbReference>
<reference evidence="2 3" key="1">
    <citation type="submission" date="2018-06" db="EMBL/GenBank/DDBJ databases">
        <title>Genomic Encyclopedia of Archaeal and Bacterial Type Strains, Phase II (KMG-II): from individual species to whole genera.</title>
        <authorList>
            <person name="Goeker M."/>
        </authorList>
    </citation>
    <scope>NUCLEOTIDE SEQUENCE [LARGE SCALE GENOMIC DNA]</scope>
    <source>
        <strain evidence="2 3">KACC 16626</strain>
    </source>
</reference>
<comment type="caution">
    <text evidence="2">The sequence shown here is derived from an EMBL/GenBank/DDBJ whole genome shotgun (WGS) entry which is preliminary data.</text>
</comment>
<organism evidence="2 3">
    <name type="scientific">Ureibacillus chungkukjangi</name>
    <dbReference type="NCBI Taxonomy" id="1202712"/>
    <lineage>
        <taxon>Bacteria</taxon>
        <taxon>Bacillati</taxon>
        <taxon>Bacillota</taxon>
        <taxon>Bacilli</taxon>
        <taxon>Bacillales</taxon>
        <taxon>Caryophanaceae</taxon>
        <taxon>Ureibacillus</taxon>
    </lineage>
</organism>